<evidence type="ECO:0000256" key="1">
    <source>
        <dbReference type="SAM" id="SignalP"/>
    </source>
</evidence>
<reference evidence="3 4" key="1">
    <citation type="submission" date="2016-10" db="EMBL/GenBank/DDBJ databases">
        <authorList>
            <person name="de Groot N.N."/>
        </authorList>
    </citation>
    <scope>NUCLEOTIDE SEQUENCE [LARGE SCALE GENOMIC DNA]</scope>
    <source>
        <strain evidence="3 4">743A</strain>
    </source>
</reference>
<dbReference type="GO" id="GO:0042597">
    <property type="term" value="C:periplasmic space"/>
    <property type="evidence" value="ECO:0007669"/>
    <property type="project" value="UniProtKB-ARBA"/>
</dbReference>
<evidence type="ECO:0000259" key="2">
    <source>
        <dbReference type="Pfam" id="PF00496"/>
    </source>
</evidence>
<protein>
    <submittedName>
        <fullName evidence="3">Peptide/nickel transport system substrate-binding protein</fullName>
    </submittedName>
</protein>
<dbReference type="STRING" id="37658.SAMN05661086_00813"/>
<keyword evidence="4" id="KW-1185">Reference proteome</keyword>
<gene>
    <name evidence="3" type="ORF">SAMN05661086_00813</name>
</gene>
<dbReference type="InterPro" id="IPR039424">
    <property type="entry name" value="SBP_5"/>
</dbReference>
<dbReference type="GO" id="GO:0043190">
    <property type="term" value="C:ATP-binding cassette (ABC) transporter complex"/>
    <property type="evidence" value="ECO:0007669"/>
    <property type="project" value="InterPro"/>
</dbReference>
<feature type="domain" description="Solute-binding protein family 5" evidence="2">
    <location>
        <begin position="89"/>
        <end position="439"/>
    </location>
</feature>
<dbReference type="GO" id="GO:0015833">
    <property type="term" value="P:peptide transport"/>
    <property type="evidence" value="ECO:0007669"/>
    <property type="project" value="TreeGrafter"/>
</dbReference>
<dbReference type="Gene3D" id="3.40.190.10">
    <property type="entry name" value="Periplasmic binding protein-like II"/>
    <property type="match status" value="1"/>
</dbReference>
<dbReference type="PANTHER" id="PTHR30290:SF81">
    <property type="entry name" value="OLIGOPEPTIDE-BINDING PROTEIN OPPA"/>
    <property type="match status" value="1"/>
</dbReference>
<dbReference type="PROSITE" id="PS51257">
    <property type="entry name" value="PROKAR_LIPOPROTEIN"/>
    <property type="match status" value="1"/>
</dbReference>
<dbReference type="SUPFAM" id="SSF53850">
    <property type="entry name" value="Periplasmic binding protein-like II"/>
    <property type="match status" value="1"/>
</dbReference>
<dbReference type="InterPro" id="IPR030678">
    <property type="entry name" value="Peptide/Ni-bd"/>
</dbReference>
<dbReference type="RefSeq" id="WP_177214534.1">
    <property type="nucleotide sequence ID" value="NZ_FOYZ01000002.1"/>
</dbReference>
<dbReference type="EMBL" id="FOYZ01000002">
    <property type="protein sequence ID" value="SFR65578.1"/>
    <property type="molecule type" value="Genomic_DNA"/>
</dbReference>
<dbReference type="PIRSF" id="PIRSF002741">
    <property type="entry name" value="MppA"/>
    <property type="match status" value="1"/>
</dbReference>
<keyword evidence="1" id="KW-0732">Signal</keyword>
<evidence type="ECO:0000313" key="4">
    <source>
        <dbReference type="Proteomes" id="UP000199659"/>
    </source>
</evidence>
<evidence type="ECO:0000313" key="3">
    <source>
        <dbReference type="EMBL" id="SFR65578.1"/>
    </source>
</evidence>
<dbReference type="Pfam" id="PF00496">
    <property type="entry name" value="SBP_bac_5"/>
    <property type="match status" value="1"/>
</dbReference>
<dbReference type="AlphaFoldDB" id="A0A1I6IFV2"/>
<dbReference type="Proteomes" id="UP000199659">
    <property type="component" value="Unassembled WGS sequence"/>
</dbReference>
<sequence>MKKRIFSLLLTAALTLGFVSGCSSSSDITSSTEETKNSSTEAVSTGETLNMATAFWYELDAHKDYNGWYSSMYGITETLFKVGDDYSTEPWIAETGTCEGNTWTIKLKDTVVFSNGNPVNSSVVIANLQRAGKMNERAALLAAASFEEVDETTFKITTQQPYPTLLSDLTDPFTSIMDIENIPEDDYNNSIIGTGPFKLESYSAEDKIVLTKNENYWNGDVILGTVNVYYIPDSSTESMSLQSGEIDVFVGPDTDSIALFEADNSFKVTSTASTKAYYYIFNMDTMTDDAVREAIMKSVNKSDIVTLLAGSIVAAEGAYGPDTALGAVSGPSYDPEGAKKILESAGYALNKDGFYEKDGTELTIRIAYFAARSIDKITTLIQDELKKSGINTELQLYEDPDATYMETGDFDMAMYVYSTTTSGDAYSFLNATLSATGNKNCGNYNSENVNALLNKLVTETDSSKRVDLSLQIQQQVLDDHAVGYYAMTNKVTVSKSTVSNCNETNPLTFYFLTKDTCIG</sequence>
<dbReference type="GO" id="GO:1904680">
    <property type="term" value="F:peptide transmembrane transporter activity"/>
    <property type="evidence" value="ECO:0007669"/>
    <property type="project" value="TreeGrafter"/>
</dbReference>
<proteinExistence type="predicted"/>
<dbReference type="Gene3D" id="3.10.105.10">
    <property type="entry name" value="Dipeptide-binding Protein, Domain 3"/>
    <property type="match status" value="1"/>
</dbReference>
<dbReference type="InterPro" id="IPR000914">
    <property type="entry name" value="SBP_5_dom"/>
</dbReference>
<organism evidence="3 4">
    <name type="scientific">Anaeromicropila populeti</name>
    <dbReference type="NCBI Taxonomy" id="37658"/>
    <lineage>
        <taxon>Bacteria</taxon>
        <taxon>Bacillati</taxon>
        <taxon>Bacillota</taxon>
        <taxon>Clostridia</taxon>
        <taxon>Lachnospirales</taxon>
        <taxon>Lachnospiraceae</taxon>
        <taxon>Anaeromicropila</taxon>
    </lineage>
</organism>
<name>A0A1I6IFV2_9FIRM</name>
<accession>A0A1I6IFV2</accession>
<feature type="signal peptide" evidence="1">
    <location>
        <begin position="1"/>
        <end position="25"/>
    </location>
</feature>
<feature type="chain" id="PRO_5011619205" evidence="1">
    <location>
        <begin position="26"/>
        <end position="519"/>
    </location>
</feature>
<dbReference type="PANTHER" id="PTHR30290">
    <property type="entry name" value="PERIPLASMIC BINDING COMPONENT OF ABC TRANSPORTER"/>
    <property type="match status" value="1"/>
</dbReference>